<gene>
    <name evidence="3" type="ORF">ColLi_10967</name>
</gene>
<dbReference type="PANTHER" id="PTHR10039:SF14">
    <property type="entry name" value="NACHT DOMAIN-CONTAINING PROTEIN"/>
    <property type="match status" value="1"/>
</dbReference>
<dbReference type="Pfam" id="PF24883">
    <property type="entry name" value="NPHP3_N"/>
    <property type="match status" value="1"/>
</dbReference>
<dbReference type="PANTHER" id="PTHR10039">
    <property type="entry name" value="AMELOGENIN"/>
    <property type="match status" value="1"/>
</dbReference>
<dbReference type="InterPro" id="IPR056884">
    <property type="entry name" value="NPHP3-like_N"/>
</dbReference>
<keyword evidence="4" id="KW-1185">Reference proteome</keyword>
<reference evidence="3 4" key="1">
    <citation type="submission" date="2021-07" db="EMBL/GenBank/DDBJ databases">
        <title>Genome data of Colletotrichum spaethianum.</title>
        <authorList>
            <person name="Utami Y.D."/>
            <person name="Hiruma K."/>
        </authorList>
    </citation>
    <scope>NUCLEOTIDE SEQUENCE [LARGE SCALE GENOMIC DNA]</scope>
    <source>
        <strain evidence="3 4">MAFF 242679</strain>
    </source>
</reference>
<evidence type="ECO:0000313" key="3">
    <source>
        <dbReference type="EMBL" id="GJC88129.1"/>
    </source>
</evidence>
<evidence type="ECO:0000313" key="4">
    <source>
        <dbReference type="Proteomes" id="UP001055172"/>
    </source>
</evidence>
<accession>A0AA37GWH4</accession>
<dbReference type="Proteomes" id="UP001055172">
    <property type="component" value="Unassembled WGS sequence"/>
</dbReference>
<organism evidence="3 4">
    <name type="scientific">Colletotrichum liriopes</name>
    <dbReference type="NCBI Taxonomy" id="708192"/>
    <lineage>
        <taxon>Eukaryota</taxon>
        <taxon>Fungi</taxon>
        <taxon>Dikarya</taxon>
        <taxon>Ascomycota</taxon>
        <taxon>Pezizomycotina</taxon>
        <taxon>Sordariomycetes</taxon>
        <taxon>Hypocreomycetidae</taxon>
        <taxon>Glomerellales</taxon>
        <taxon>Glomerellaceae</taxon>
        <taxon>Colletotrichum</taxon>
        <taxon>Colletotrichum spaethianum species complex</taxon>
    </lineage>
</organism>
<dbReference type="AlphaFoldDB" id="A0AA37GWH4"/>
<evidence type="ECO:0000256" key="1">
    <source>
        <dbReference type="ARBA" id="ARBA00022737"/>
    </source>
</evidence>
<evidence type="ECO:0000259" key="2">
    <source>
        <dbReference type="Pfam" id="PF24883"/>
    </source>
</evidence>
<comment type="caution">
    <text evidence="3">The sequence shown here is derived from an EMBL/GenBank/DDBJ whole genome shotgun (WGS) entry which is preliminary data.</text>
</comment>
<proteinExistence type="predicted"/>
<protein>
    <submittedName>
        <fullName evidence="3">Vegetative incompatibility protein HET-E-1</fullName>
    </submittedName>
</protein>
<keyword evidence="1" id="KW-0677">Repeat</keyword>
<name>A0AA37GWH4_9PEZI</name>
<feature type="domain" description="Nephrocystin 3-like N-terminal" evidence="2">
    <location>
        <begin position="2"/>
        <end position="131"/>
    </location>
</feature>
<sequence length="236" mass="27081">MLLCGIVDKLEKMSVDTRILAYFFCQATEVRLNNATAVLHGLIYQLLDQEPSLIGRMRKKYDHAGKKLFKDANSWDALSKMLINILEEPSLQNTYLVIDVLDECETDLNQLLHLIIQLSSSSRAKLIVSSRNWQHIEEVLDDATQKVRLSLELNQNSISAAVGKYIEYKVDQLVRSKRYDSATRDAVQQHLVSNADDTFLWVALVCQELKRHKKRPTPAWLTCHKVMQSTFTVNYA</sequence>
<dbReference type="EMBL" id="BPPX01000030">
    <property type="protein sequence ID" value="GJC88129.1"/>
    <property type="molecule type" value="Genomic_DNA"/>
</dbReference>